<evidence type="ECO:0000256" key="5">
    <source>
        <dbReference type="ARBA" id="ARBA00023242"/>
    </source>
</evidence>
<keyword evidence="3" id="KW-0238">DNA-binding</keyword>
<gene>
    <name evidence="8" type="ORF">Taro_001083</name>
</gene>
<dbReference type="InterPro" id="IPR050142">
    <property type="entry name" value="MADS-box/MEF2_TF"/>
</dbReference>
<protein>
    <recommendedName>
        <fullName evidence="7">MADS-box domain-containing protein</fullName>
    </recommendedName>
</protein>
<accession>A0A843T9Y9</accession>
<dbReference type="GO" id="GO:0046983">
    <property type="term" value="F:protein dimerization activity"/>
    <property type="evidence" value="ECO:0007669"/>
    <property type="project" value="InterPro"/>
</dbReference>
<evidence type="ECO:0000256" key="4">
    <source>
        <dbReference type="ARBA" id="ARBA00023163"/>
    </source>
</evidence>
<evidence type="ECO:0000256" key="6">
    <source>
        <dbReference type="SAM" id="MobiDB-lite"/>
    </source>
</evidence>
<feature type="domain" description="MADS-box" evidence="7">
    <location>
        <begin position="1"/>
        <end position="61"/>
    </location>
</feature>
<dbReference type="GO" id="GO:0005634">
    <property type="term" value="C:nucleus"/>
    <property type="evidence" value="ECO:0007669"/>
    <property type="project" value="UniProtKB-SubCell"/>
</dbReference>
<evidence type="ECO:0000259" key="7">
    <source>
        <dbReference type="PROSITE" id="PS50066"/>
    </source>
</evidence>
<keyword evidence="2" id="KW-0805">Transcription regulation</keyword>
<sequence length="141" mass="15807">MVRRRVELRRIEDKVKRTASFSKRRNGLLKKAQELAVLCDAEVGVIVFSPTGKLSYFSSHSRHIAPLRRAPKHLGDPRPHLRLGRLDNYGLIPREGGTRNSSRGGGSDDNGCAAAVEEKRATCAFDHRSRSWQIQSRVSNC</sequence>
<comment type="subcellular location">
    <subcellularLocation>
        <location evidence="1">Nucleus</location>
    </subcellularLocation>
</comment>
<dbReference type="PROSITE" id="PS50066">
    <property type="entry name" value="MADS_BOX_2"/>
    <property type="match status" value="1"/>
</dbReference>
<dbReference type="PRINTS" id="PR00404">
    <property type="entry name" value="MADSDOMAIN"/>
</dbReference>
<dbReference type="InterPro" id="IPR036879">
    <property type="entry name" value="TF_MADSbox_sf"/>
</dbReference>
<keyword evidence="4" id="KW-0804">Transcription</keyword>
<keyword evidence="9" id="KW-1185">Reference proteome</keyword>
<reference evidence="8" key="1">
    <citation type="submission" date="2017-07" db="EMBL/GenBank/DDBJ databases">
        <title>Taro Niue Genome Assembly and Annotation.</title>
        <authorList>
            <person name="Atibalentja N."/>
            <person name="Keating K."/>
            <person name="Fields C.J."/>
        </authorList>
    </citation>
    <scope>NUCLEOTIDE SEQUENCE</scope>
    <source>
        <strain evidence="8">Niue_2</strain>
        <tissue evidence="8">Leaf</tissue>
    </source>
</reference>
<comment type="caution">
    <text evidence="8">The sequence shown here is derived from an EMBL/GenBank/DDBJ whole genome shotgun (WGS) entry which is preliminary data.</text>
</comment>
<evidence type="ECO:0000313" key="8">
    <source>
        <dbReference type="EMBL" id="MQL68798.1"/>
    </source>
</evidence>
<dbReference type="SUPFAM" id="SSF55455">
    <property type="entry name" value="SRF-like"/>
    <property type="match status" value="1"/>
</dbReference>
<feature type="region of interest" description="Disordered" evidence="6">
    <location>
        <begin position="92"/>
        <end position="111"/>
    </location>
</feature>
<proteinExistence type="predicted"/>
<dbReference type="Proteomes" id="UP000652761">
    <property type="component" value="Unassembled WGS sequence"/>
</dbReference>
<evidence type="ECO:0000256" key="1">
    <source>
        <dbReference type="ARBA" id="ARBA00004123"/>
    </source>
</evidence>
<dbReference type="PANTHER" id="PTHR48019">
    <property type="entry name" value="SERUM RESPONSE FACTOR HOMOLOG"/>
    <property type="match status" value="1"/>
</dbReference>
<dbReference type="SMART" id="SM00432">
    <property type="entry name" value="MADS"/>
    <property type="match status" value="1"/>
</dbReference>
<dbReference type="OrthoDB" id="1933443at2759"/>
<dbReference type="GO" id="GO:0003677">
    <property type="term" value="F:DNA binding"/>
    <property type="evidence" value="ECO:0007669"/>
    <property type="project" value="UniProtKB-KW"/>
</dbReference>
<dbReference type="Gene3D" id="3.40.1810.10">
    <property type="entry name" value="Transcription factor, MADS-box"/>
    <property type="match status" value="1"/>
</dbReference>
<dbReference type="EMBL" id="NMUH01000022">
    <property type="protein sequence ID" value="MQL68798.1"/>
    <property type="molecule type" value="Genomic_DNA"/>
</dbReference>
<dbReference type="InterPro" id="IPR002100">
    <property type="entry name" value="TF_MADSbox"/>
</dbReference>
<dbReference type="Pfam" id="PF00319">
    <property type="entry name" value="SRF-TF"/>
    <property type="match status" value="1"/>
</dbReference>
<keyword evidence="5" id="KW-0539">Nucleus</keyword>
<evidence type="ECO:0000256" key="2">
    <source>
        <dbReference type="ARBA" id="ARBA00023015"/>
    </source>
</evidence>
<evidence type="ECO:0000313" key="9">
    <source>
        <dbReference type="Proteomes" id="UP000652761"/>
    </source>
</evidence>
<name>A0A843T9Y9_COLES</name>
<evidence type="ECO:0000256" key="3">
    <source>
        <dbReference type="ARBA" id="ARBA00023125"/>
    </source>
</evidence>
<organism evidence="8 9">
    <name type="scientific">Colocasia esculenta</name>
    <name type="common">Wild taro</name>
    <name type="synonym">Arum esculentum</name>
    <dbReference type="NCBI Taxonomy" id="4460"/>
    <lineage>
        <taxon>Eukaryota</taxon>
        <taxon>Viridiplantae</taxon>
        <taxon>Streptophyta</taxon>
        <taxon>Embryophyta</taxon>
        <taxon>Tracheophyta</taxon>
        <taxon>Spermatophyta</taxon>
        <taxon>Magnoliopsida</taxon>
        <taxon>Liliopsida</taxon>
        <taxon>Araceae</taxon>
        <taxon>Aroideae</taxon>
        <taxon>Colocasieae</taxon>
        <taxon>Colocasia</taxon>
    </lineage>
</organism>
<dbReference type="AlphaFoldDB" id="A0A843T9Y9"/>